<dbReference type="Proteomes" id="UP000012329">
    <property type="component" value="Unassembled WGS sequence"/>
</dbReference>
<name>A0A829DBQ9_LEPIR</name>
<evidence type="ECO:0000256" key="1">
    <source>
        <dbReference type="ARBA" id="ARBA00022737"/>
    </source>
</evidence>
<protein>
    <submittedName>
        <fullName evidence="5">Tetratricopeptide repeat protein</fullName>
    </submittedName>
</protein>
<organism evidence="5 6">
    <name type="scientific">Leptospira interrogans str. 2002000626</name>
    <dbReference type="NCBI Taxonomy" id="996803"/>
    <lineage>
        <taxon>Bacteria</taxon>
        <taxon>Pseudomonadati</taxon>
        <taxon>Spirochaetota</taxon>
        <taxon>Spirochaetia</taxon>
        <taxon>Leptospirales</taxon>
        <taxon>Leptospiraceae</taxon>
        <taxon>Leptospira</taxon>
    </lineage>
</organism>
<dbReference type="SUPFAM" id="SSF48452">
    <property type="entry name" value="TPR-like"/>
    <property type="match status" value="1"/>
</dbReference>
<evidence type="ECO:0000313" key="6">
    <source>
        <dbReference type="Proteomes" id="UP000012329"/>
    </source>
</evidence>
<keyword evidence="4" id="KW-1133">Transmembrane helix</keyword>
<proteinExistence type="predicted"/>
<evidence type="ECO:0000256" key="3">
    <source>
        <dbReference type="PROSITE-ProRule" id="PRU00339"/>
    </source>
</evidence>
<dbReference type="InterPro" id="IPR019734">
    <property type="entry name" value="TPR_rpt"/>
</dbReference>
<feature type="repeat" description="TPR" evidence="3">
    <location>
        <begin position="57"/>
        <end position="90"/>
    </location>
</feature>
<comment type="caution">
    <text evidence="5">The sequence shown here is derived from an EMBL/GenBank/DDBJ whole genome shotgun (WGS) entry which is preliminary data.</text>
</comment>
<dbReference type="InterPro" id="IPR013105">
    <property type="entry name" value="TPR_2"/>
</dbReference>
<keyword evidence="4" id="KW-0812">Transmembrane</keyword>
<dbReference type="PROSITE" id="PS50005">
    <property type="entry name" value="TPR"/>
    <property type="match status" value="1"/>
</dbReference>
<evidence type="ECO:0000256" key="4">
    <source>
        <dbReference type="SAM" id="Phobius"/>
    </source>
</evidence>
<dbReference type="Pfam" id="PF07719">
    <property type="entry name" value="TPR_2"/>
    <property type="match status" value="1"/>
</dbReference>
<dbReference type="AlphaFoldDB" id="A0A829DBQ9"/>
<gene>
    <name evidence="5" type="ORF">LEP1GSC029_2495</name>
</gene>
<feature type="transmembrane region" description="Helical" evidence="4">
    <location>
        <begin position="6"/>
        <end position="27"/>
    </location>
</feature>
<keyword evidence="2 3" id="KW-0802">TPR repeat</keyword>
<dbReference type="InterPro" id="IPR011990">
    <property type="entry name" value="TPR-like_helical_dom_sf"/>
</dbReference>
<evidence type="ECO:0000313" key="5">
    <source>
        <dbReference type="EMBL" id="EMY05971.1"/>
    </source>
</evidence>
<evidence type="ECO:0000256" key="2">
    <source>
        <dbReference type="ARBA" id="ARBA00022803"/>
    </source>
</evidence>
<accession>A0A829DBQ9</accession>
<dbReference type="EMBL" id="AFJL02000059">
    <property type="protein sequence ID" value="EMY05971.1"/>
    <property type="molecule type" value="Genomic_DNA"/>
</dbReference>
<sequence>MAFRILFFSIFLYSFSFSFSVSLYADLKEGKKAYARKDFSKAMDEFQKFNDANPTSGEAWMYMGYIYEYRRDYPKSIQSFKKAVSLSLPKKDLINCYQKLFSILIIKGIITK</sequence>
<dbReference type="Gene3D" id="1.25.40.10">
    <property type="entry name" value="Tetratricopeptide repeat domain"/>
    <property type="match status" value="1"/>
</dbReference>
<reference evidence="5 6" key="1">
    <citation type="submission" date="2013-02" db="EMBL/GenBank/DDBJ databases">
        <authorList>
            <person name="Harkins D.M."/>
            <person name="Durkin A.S."/>
            <person name="Brinkac L.M."/>
            <person name="Haft D.H."/>
            <person name="Selengut J.D."/>
            <person name="Sanka R."/>
            <person name="DePew J."/>
            <person name="Purushe J."/>
            <person name="Whelen A.C."/>
            <person name="Vinetz J.M."/>
            <person name="Sutton G.G."/>
            <person name="Nierman W.C."/>
            <person name="Fouts D.E."/>
        </authorList>
    </citation>
    <scope>NUCLEOTIDE SEQUENCE [LARGE SCALE GENOMIC DNA]</scope>
    <source>
        <strain evidence="5 6">2002000626</strain>
    </source>
</reference>
<keyword evidence="4" id="KW-0472">Membrane</keyword>
<keyword evidence="1" id="KW-0677">Repeat</keyword>